<evidence type="ECO:0000313" key="1">
    <source>
        <dbReference type="EMBL" id="QJH98199.1"/>
    </source>
</evidence>
<organism evidence="1">
    <name type="scientific">viral metagenome</name>
    <dbReference type="NCBI Taxonomy" id="1070528"/>
    <lineage>
        <taxon>unclassified sequences</taxon>
        <taxon>metagenomes</taxon>
        <taxon>organismal metagenomes</taxon>
    </lineage>
</organism>
<gene>
    <name evidence="1" type="ORF">TM448B01247_0018</name>
</gene>
<sequence length="246" mass="28865">MPNRIIKESICTSENINNLSTEAEILFYRLMVQCDDYGIFFAAAPIVKSKCFPWKTDKIKDKDIDIWLYELQEAKLIFLYEFDSKRYLKFVKWEKHQQKRANKSKYPTLDSVGAISILIDSNGNQLIANVPENRESRIENRESRQGIGDNIPCEEIKNQFNTICQSLSKVVSLSKSRKEKIKVRWNEWGSIEKAIEIFTAVKDTPFLCGNNERGWKCSFDWLIENDKNYIKVLEGVYKKHDNTIDW</sequence>
<dbReference type="AlphaFoldDB" id="A0A6M3XK59"/>
<dbReference type="EMBL" id="MT144721">
    <property type="protein sequence ID" value="QJH98199.1"/>
    <property type="molecule type" value="Genomic_DNA"/>
</dbReference>
<name>A0A6M3XK59_9ZZZZ</name>
<reference evidence="1" key="1">
    <citation type="submission" date="2020-03" db="EMBL/GenBank/DDBJ databases">
        <title>The deep terrestrial virosphere.</title>
        <authorList>
            <person name="Holmfeldt K."/>
            <person name="Nilsson E."/>
            <person name="Simone D."/>
            <person name="Lopez-Fernandez M."/>
            <person name="Wu X."/>
            <person name="de Brujin I."/>
            <person name="Lundin D."/>
            <person name="Andersson A."/>
            <person name="Bertilsson S."/>
            <person name="Dopson M."/>
        </authorList>
    </citation>
    <scope>NUCLEOTIDE SEQUENCE</scope>
    <source>
        <strain evidence="1">TM448B01247</strain>
    </source>
</reference>
<proteinExistence type="predicted"/>
<accession>A0A6M3XK59</accession>
<protein>
    <submittedName>
        <fullName evidence="1">Uncharacterized protein</fullName>
    </submittedName>
</protein>